<feature type="transmembrane region" description="Helical" evidence="10">
    <location>
        <begin position="854"/>
        <end position="876"/>
    </location>
</feature>
<dbReference type="GO" id="GO:0034632">
    <property type="term" value="F:retinol transmembrane transporter activity"/>
    <property type="evidence" value="ECO:0007669"/>
    <property type="project" value="InterPro"/>
</dbReference>
<comment type="subcellular location">
    <subcellularLocation>
        <location evidence="1">Cell membrane</location>
        <topology evidence="1">Multi-pass membrane protein</topology>
    </subcellularLocation>
</comment>
<evidence type="ECO:0000313" key="14">
    <source>
        <dbReference type="Proteomes" id="UP000663844"/>
    </source>
</evidence>
<dbReference type="PROSITE" id="PS00010">
    <property type="entry name" value="ASX_HYDROXYL"/>
    <property type="match status" value="1"/>
</dbReference>
<evidence type="ECO:0000256" key="5">
    <source>
        <dbReference type="ARBA" id="ARBA00022989"/>
    </source>
</evidence>
<feature type="domain" description="EGF-like" evidence="12">
    <location>
        <begin position="294"/>
        <end position="331"/>
    </location>
</feature>
<keyword evidence="9" id="KW-0245">EGF-like domain</keyword>
<dbReference type="InterPro" id="IPR000742">
    <property type="entry name" value="EGF"/>
</dbReference>
<dbReference type="GO" id="GO:0038023">
    <property type="term" value="F:signaling receptor activity"/>
    <property type="evidence" value="ECO:0007669"/>
    <property type="project" value="InterPro"/>
</dbReference>
<feature type="transmembrane region" description="Helical" evidence="10">
    <location>
        <begin position="888"/>
        <end position="907"/>
    </location>
</feature>
<comment type="caution">
    <text evidence="13">The sequence shown here is derived from an EMBL/GenBank/DDBJ whole genome shotgun (WGS) entry which is preliminary data.</text>
</comment>
<feature type="transmembrane region" description="Helical" evidence="10">
    <location>
        <begin position="734"/>
        <end position="763"/>
    </location>
</feature>
<dbReference type="PROSITE" id="PS50026">
    <property type="entry name" value="EGF_3"/>
    <property type="match status" value="1"/>
</dbReference>
<dbReference type="Gene3D" id="3.10.100.10">
    <property type="entry name" value="Mannose-Binding Protein A, subunit A"/>
    <property type="match status" value="1"/>
</dbReference>
<keyword evidence="4 10" id="KW-0812">Transmembrane</keyword>
<feature type="transmembrane region" description="Helical" evidence="10">
    <location>
        <begin position="589"/>
        <end position="608"/>
    </location>
</feature>
<keyword evidence="5 10" id="KW-1133">Transmembrane helix</keyword>
<dbReference type="Proteomes" id="UP000663844">
    <property type="component" value="Unassembled WGS sequence"/>
</dbReference>
<dbReference type="PANTHER" id="PTHR21444">
    <property type="entry name" value="COILED-COIL DOMAIN-CONTAINING PROTEIN 180"/>
    <property type="match status" value="1"/>
</dbReference>
<dbReference type="Pfam" id="PF14752">
    <property type="entry name" value="RBP_receptor"/>
    <property type="match status" value="2"/>
</dbReference>
<accession>A0A819D311</accession>
<evidence type="ECO:0000313" key="13">
    <source>
        <dbReference type="EMBL" id="CAF3830224.1"/>
    </source>
</evidence>
<feature type="transmembrane region" description="Helical" evidence="10">
    <location>
        <begin position="486"/>
        <end position="503"/>
    </location>
</feature>
<evidence type="ECO:0000256" key="10">
    <source>
        <dbReference type="SAM" id="Phobius"/>
    </source>
</evidence>
<feature type="transmembrane region" description="Helical" evidence="10">
    <location>
        <begin position="523"/>
        <end position="544"/>
    </location>
</feature>
<feature type="transmembrane region" description="Helical" evidence="10">
    <location>
        <begin position="556"/>
        <end position="577"/>
    </location>
</feature>
<evidence type="ECO:0000256" key="3">
    <source>
        <dbReference type="ARBA" id="ARBA00022475"/>
    </source>
</evidence>
<evidence type="ECO:0000256" key="6">
    <source>
        <dbReference type="ARBA" id="ARBA00023136"/>
    </source>
</evidence>
<keyword evidence="3" id="KW-1003">Cell membrane</keyword>
<evidence type="ECO:0000256" key="9">
    <source>
        <dbReference type="PROSITE-ProRule" id="PRU00076"/>
    </source>
</evidence>
<dbReference type="GO" id="GO:0005886">
    <property type="term" value="C:plasma membrane"/>
    <property type="evidence" value="ECO:0007669"/>
    <property type="project" value="UniProtKB-SubCell"/>
</dbReference>
<feature type="transmembrane region" description="Helical" evidence="10">
    <location>
        <begin position="340"/>
        <end position="365"/>
    </location>
</feature>
<proteinExistence type="predicted"/>
<feature type="transmembrane region" description="Helical" evidence="10">
    <location>
        <begin position="795"/>
        <end position="814"/>
    </location>
</feature>
<evidence type="ECO:0000259" key="12">
    <source>
        <dbReference type="PROSITE" id="PS50026"/>
    </source>
</evidence>
<dbReference type="PROSITE" id="PS00022">
    <property type="entry name" value="EGF_1"/>
    <property type="match status" value="1"/>
</dbReference>
<keyword evidence="7 9" id="KW-1015">Disulfide bond</keyword>
<comment type="caution">
    <text evidence="9">Lacks conserved residue(s) required for the propagation of feature annotation.</text>
</comment>
<keyword evidence="11" id="KW-0732">Signal</keyword>
<feature type="signal peptide" evidence="11">
    <location>
        <begin position="1"/>
        <end position="19"/>
    </location>
</feature>
<reference evidence="13" key="1">
    <citation type="submission" date="2021-02" db="EMBL/GenBank/DDBJ databases">
        <authorList>
            <person name="Nowell W R."/>
        </authorList>
    </citation>
    <scope>NUCLEOTIDE SEQUENCE</scope>
</reference>
<evidence type="ECO:0000256" key="1">
    <source>
        <dbReference type="ARBA" id="ARBA00004651"/>
    </source>
</evidence>
<evidence type="ECO:0000256" key="11">
    <source>
        <dbReference type="SAM" id="SignalP"/>
    </source>
</evidence>
<sequence length="1001" mass="117067">MSLIIFRLICLFLTNISLQSAIFALSDDIKTHELGDITLLLDEFPSIIEKIEQTVNRYRCPKGWKHVGISCYYLSNITSTSIHANYTCNLLHSNLSNLIQIKNTIQLFYAAHLLIKNNLSSLIINIHPNLLQDFLGKPISQILSNDQQQWQLIKEKFYLIKVKYERLKVKIVKQLSSAGFKILRRTKKIIQNEIDYDEYEDDFNDKQQLDFEYNETLIDNNDEYEYDEIDFLDENDTFDGITNIHNICDRIDWNVRNNNATSFILITYIELDKTICSLSDVDNDRKYNIVCEYVLDFCLGNTICGKHGQCMNIIGGFKCSCSFLYGGLLCEKLSQQGRQILISCAIIIILAGLSLKPVQQFLWLIMKLLIKILKICRKVLKRNDQKGQIINFIKLEQIQIKISENKNIRNPHSLSSPIKHNIIRDILVGFLSILVLSFLFIMITIRYYKLFQIDRFDHINLEILVNHTFRLIKQCEHISDYRRGHIIFAPFALLLILIFSYLIKRRNSCLNISLISPIEPFRIENRFITATVFGILTYEVLKIFEELLFRLDQTFIHGVLIELLVRIGTIILVGFRYYPILASLHLHNVIARFLACLYMIGDVGYTIIREGSCMGFLLYSKQYTAFEEAKLRLELGTWFMIYGLIKYTPYFFFLSYLTAELFVRFAYDSIYVPIKMKKSIWKMSDDETNESKMAKFYVTKLFRHKIIMKNNTNRNSQQYFRKFLKFIFQWQDDIYCTTMVICTYTVASIFLYYLACTFVFLYLSRTTEYISFLNSYIPSSINIKLKESSSLNLEIILSAILTVIIYGCQLFFGIQRYKKFKKDLYLGRNIEIPSIKYFEPNSIASNSVHYSGFLVGYLAWGFVICFHLILLITIAVKIVSLQIHQIEIILTIIVPVLIIYFLKMFSIKLMGKFLFIHKPNKGLILKNYTIFIYFSFFADCFLGIASCIIRLIKTIILNTVFMARLDYSFLGKPLEKFDTGFAAYISYLHMEVNHTHPIKLG</sequence>
<dbReference type="GO" id="GO:0071939">
    <property type="term" value="P:vitamin A import into cell"/>
    <property type="evidence" value="ECO:0007669"/>
    <property type="project" value="TreeGrafter"/>
</dbReference>
<name>A0A819D311_9BILA</name>
<feature type="disulfide bond" evidence="9">
    <location>
        <begin position="321"/>
        <end position="330"/>
    </location>
</feature>
<dbReference type="EMBL" id="CAJOAZ010001566">
    <property type="protein sequence ID" value="CAF3830224.1"/>
    <property type="molecule type" value="Genomic_DNA"/>
</dbReference>
<organism evidence="13 14">
    <name type="scientific">Adineta steineri</name>
    <dbReference type="NCBI Taxonomy" id="433720"/>
    <lineage>
        <taxon>Eukaryota</taxon>
        <taxon>Metazoa</taxon>
        <taxon>Spiralia</taxon>
        <taxon>Gnathifera</taxon>
        <taxon>Rotifera</taxon>
        <taxon>Eurotatoria</taxon>
        <taxon>Bdelloidea</taxon>
        <taxon>Adinetida</taxon>
        <taxon>Adinetidae</taxon>
        <taxon>Adineta</taxon>
    </lineage>
</organism>
<keyword evidence="6 10" id="KW-0472">Membrane</keyword>
<dbReference type="InterPro" id="IPR000152">
    <property type="entry name" value="EGF-type_Asp/Asn_hydroxyl_site"/>
</dbReference>
<dbReference type="InterPro" id="IPR016186">
    <property type="entry name" value="C-type_lectin-like/link_sf"/>
</dbReference>
<dbReference type="AlphaFoldDB" id="A0A819D311"/>
<dbReference type="InterPro" id="IPR026612">
    <property type="entry name" value="STRA6-like"/>
</dbReference>
<feature type="chain" id="PRO_5032522753" description="EGF-like domain-containing protein" evidence="11">
    <location>
        <begin position="20"/>
        <end position="1001"/>
    </location>
</feature>
<feature type="transmembrane region" description="Helical" evidence="10">
    <location>
        <begin position="928"/>
        <end position="952"/>
    </location>
</feature>
<protein>
    <recommendedName>
        <fullName evidence="12">EGF-like domain-containing protein</fullName>
    </recommendedName>
</protein>
<evidence type="ECO:0000256" key="2">
    <source>
        <dbReference type="ARBA" id="ARBA00022448"/>
    </source>
</evidence>
<gene>
    <name evidence="13" type="ORF">OXD698_LOCUS20009</name>
</gene>
<evidence type="ECO:0000256" key="8">
    <source>
        <dbReference type="ARBA" id="ARBA00023170"/>
    </source>
</evidence>
<feature type="transmembrane region" description="Helical" evidence="10">
    <location>
        <begin position="426"/>
        <end position="448"/>
    </location>
</feature>
<evidence type="ECO:0000256" key="7">
    <source>
        <dbReference type="ARBA" id="ARBA00023157"/>
    </source>
</evidence>
<dbReference type="CDD" id="cd00054">
    <property type="entry name" value="EGF_CA"/>
    <property type="match status" value="1"/>
</dbReference>
<evidence type="ECO:0000256" key="4">
    <source>
        <dbReference type="ARBA" id="ARBA00022692"/>
    </source>
</evidence>
<keyword evidence="8" id="KW-0675">Receptor</keyword>
<keyword evidence="2" id="KW-0813">Transport</keyword>
<dbReference type="SUPFAM" id="SSF57196">
    <property type="entry name" value="EGF/Laminin"/>
    <property type="match status" value="1"/>
</dbReference>
<dbReference type="PANTHER" id="PTHR21444:SF15">
    <property type="entry name" value="RECEPTOR FOR RETINOL UPTAKE STRA6"/>
    <property type="match status" value="1"/>
</dbReference>
<dbReference type="InterPro" id="IPR016187">
    <property type="entry name" value="CTDL_fold"/>
</dbReference>
<dbReference type="SUPFAM" id="SSF56436">
    <property type="entry name" value="C-type lectin-like"/>
    <property type="match status" value="1"/>
</dbReference>